<dbReference type="OrthoDB" id="8673905at2"/>
<reference evidence="3 4" key="1">
    <citation type="submission" date="2017-05" db="EMBL/GenBank/DDBJ databases">
        <title>Complete and WGS of Bordetella genogroups.</title>
        <authorList>
            <person name="Spilker T."/>
            <person name="LiPuma J."/>
        </authorList>
    </citation>
    <scope>NUCLEOTIDE SEQUENCE [LARGE SCALE GENOMIC DNA]</scope>
    <source>
        <strain evidence="3 4">AU17610</strain>
    </source>
</reference>
<accession>A0A261STQ0</accession>
<dbReference type="PANTHER" id="PTHR13847">
    <property type="entry name" value="SARCOSINE DEHYDROGENASE-RELATED"/>
    <property type="match status" value="1"/>
</dbReference>
<dbReference type="PANTHER" id="PTHR13847:SF287">
    <property type="entry name" value="FAD-DEPENDENT OXIDOREDUCTASE DOMAIN-CONTAINING PROTEIN 1"/>
    <property type="match status" value="1"/>
</dbReference>
<evidence type="ECO:0000259" key="2">
    <source>
        <dbReference type="Pfam" id="PF01266"/>
    </source>
</evidence>
<dbReference type="GO" id="GO:0016491">
    <property type="term" value="F:oxidoreductase activity"/>
    <property type="evidence" value="ECO:0007669"/>
    <property type="project" value="UniProtKB-KW"/>
</dbReference>
<protein>
    <submittedName>
        <fullName evidence="3">FAD-dependent oxidoreductase</fullName>
    </submittedName>
</protein>
<dbReference type="InterPro" id="IPR036188">
    <property type="entry name" value="FAD/NAD-bd_sf"/>
</dbReference>
<dbReference type="Proteomes" id="UP000217005">
    <property type="component" value="Unassembled WGS sequence"/>
</dbReference>
<dbReference type="InterPro" id="IPR006076">
    <property type="entry name" value="FAD-dep_OxRdtase"/>
</dbReference>
<dbReference type="EMBL" id="NEVL01000001">
    <property type="protein sequence ID" value="OZI40240.1"/>
    <property type="molecule type" value="Genomic_DNA"/>
</dbReference>
<dbReference type="SUPFAM" id="SSF51905">
    <property type="entry name" value="FAD/NAD(P)-binding domain"/>
    <property type="match status" value="1"/>
</dbReference>
<proteinExistence type="predicted"/>
<dbReference type="RefSeq" id="WP_094824358.1">
    <property type="nucleotide sequence ID" value="NZ_NEVL01000001.1"/>
</dbReference>
<gene>
    <name evidence="3" type="ORF">CEG14_00275</name>
</gene>
<keyword evidence="1" id="KW-0560">Oxidoreductase</keyword>
<dbReference type="Pfam" id="PF01266">
    <property type="entry name" value="DAO"/>
    <property type="match status" value="1"/>
</dbReference>
<feature type="domain" description="FAD dependent oxidoreductase" evidence="2">
    <location>
        <begin position="12"/>
        <end position="355"/>
    </location>
</feature>
<dbReference type="AlphaFoldDB" id="A0A261STQ0"/>
<comment type="caution">
    <text evidence="3">The sequence shown here is derived from an EMBL/GenBank/DDBJ whole genome shotgun (WGS) entry which is preliminary data.</text>
</comment>
<dbReference type="Gene3D" id="3.30.9.10">
    <property type="entry name" value="D-Amino Acid Oxidase, subunit A, domain 2"/>
    <property type="match status" value="1"/>
</dbReference>
<evidence type="ECO:0000313" key="3">
    <source>
        <dbReference type="EMBL" id="OZI40240.1"/>
    </source>
</evidence>
<dbReference type="GO" id="GO:0005737">
    <property type="term" value="C:cytoplasm"/>
    <property type="evidence" value="ECO:0007669"/>
    <property type="project" value="TreeGrafter"/>
</dbReference>
<evidence type="ECO:0000256" key="1">
    <source>
        <dbReference type="ARBA" id="ARBA00023002"/>
    </source>
</evidence>
<dbReference type="Gene3D" id="3.50.50.60">
    <property type="entry name" value="FAD/NAD(P)-binding domain"/>
    <property type="match status" value="1"/>
</dbReference>
<sequence>MSAPGGSRHAQVIVIGGGLHGSSAALHLARAGVAALVLEKNYVGRHASGVNAGGVRTLSRHVAEIPLALASRELWYRIGDLVDDDCGYEQHGQVRVAENEADVATLTRRRAQLRALGYEHEEWIDAGALRALVPALAPSVLGGLIVRGDGAADPYRTTLAFRRKAASLGARFAEGVRVLQTRREARQWIVSTDAGDYTCETLVNCAGAWADRIAAQWDEPVPLLPISPMMLVTLRMPHFLDPVVLGTGRPLSFKQRSNGTVLIGGGRRAWVDRDAEATELDFRSLGEGARTVCDLFPHMREAVVNRGWAGIEAAMPDEIPVIGPSLRREQAFHAFGFSAHGFELGPIVGSILADLITRGEAALPIAPFAVNRFEAGVAHAAPH</sequence>
<name>A0A261STQ0_9BORD</name>
<evidence type="ECO:0000313" key="4">
    <source>
        <dbReference type="Proteomes" id="UP000217005"/>
    </source>
</evidence>
<organism evidence="3 4">
    <name type="scientific">Bordetella genomosp. 1</name>
    <dbReference type="NCBI Taxonomy" id="1395607"/>
    <lineage>
        <taxon>Bacteria</taxon>
        <taxon>Pseudomonadati</taxon>
        <taxon>Pseudomonadota</taxon>
        <taxon>Betaproteobacteria</taxon>
        <taxon>Burkholderiales</taxon>
        <taxon>Alcaligenaceae</taxon>
        <taxon>Bordetella</taxon>
    </lineage>
</organism>